<evidence type="ECO:0000256" key="4">
    <source>
        <dbReference type="ARBA" id="ARBA00023136"/>
    </source>
</evidence>
<protein>
    <recommendedName>
        <fullName evidence="8">Rhodopsin domain-containing protein</fullName>
    </recommendedName>
</protein>
<comment type="subcellular location">
    <subcellularLocation>
        <location evidence="1">Membrane</location>
        <topology evidence="1">Multi-pass membrane protein</topology>
    </subcellularLocation>
</comment>
<dbReference type="PANTHER" id="PTHR33048:SF47">
    <property type="entry name" value="INTEGRAL MEMBRANE PROTEIN-RELATED"/>
    <property type="match status" value="1"/>
</dbReference>
<feature type="transmembrane region" description="Helical" evidence="7">
    <location>
        <begin position="27"/>
        <end position="49"/>
    </location>
</feature>
<dbReference type="VEuPathDB" id="FungiDB:BTJ68_06161"/>
<dbReference type="Proteomes" id="UP000194280">
    <property type="component" value="Unassembled WGS sequence"/>
</dbReference>
<feature type="domain" description="Rhodopsin" evidence="8">
    <location>
        <begin position="46"/>
        <end position="294"/>
    </location>
</feature>
<dbReference type="OrthoDB" id="3934549at2759"/>
<dbReference type="InParanoid" id="A0A1Z5TB94"/>
<evidence type="ECO:0000256" key="3">
    <source>
        <dbReference type="ARBA" id="ARBA00022989"/>
    </source>
</evidence>
<name>A0A1Z5TB94_HORWE</name>
<proteinExistence type="inferred from homology"/>
<dbReference type="STRING" id="1157616.A0A1Z5TB94"/>
<evidence type="ECO:0000313" key="10">
    <source>
        <dbReference type="Proteomes" id="UP000194280"/>
    </source>
</evidence>
<feature type="transmembrane region" description="Helical" evidence="7">
    <location>
        <begin position="106"/>
        <end position="130"/>
    </location>
</feature>
<feature type="compositionally biased region" description="Polar residues" evidence="6">
    <location>
        <begin position="344"/>
        <end position="355"/>
    </location>
</feature>
<dbReference type="AlphaFoldDB" id="A0A1Z5TB94"/>
<evidence type="ECO:0000256" key="6">
    <source>
        <dbReference type="SAM" id="MobiDB-lite"/>
    </source>
</evidence>
<evidence type="ECO:0000259" key="8">
    <source>
        <dbReference type="Pfam" id="PF20684"/>
    </source>
</evidence>
<dbReference type="InterPro" id="IPR052337">
    <property type="entry name" value="SAT4-like"/>
</dbReference>
<dbReference type="Pfam" id="PF20684">
    <property type="entry name" value="Fung_rhodopsin"/>
    <property type="match status" value="1"/>
</dbReference>
<feature type="transmembrane region" description="Helical" evidence="7">
    <location>
        <begin position="142"/>
        <end position="162"/>
    </location>
</feature>
<accession>A0A1Z5TB94</accession>
<evidence type="ECO:0000256" key="2">
    <source>
        <dbReference type="ARBA" id="ARBA00022692"/>
    </source>
</evidence>
<keyword evidence="4 7" id="KW-0472">Membrane</keyword>
<evidence type="ECO:0000256" key="5">
    <source>
        <dbReference type="ARBA" id="ARBA00038359"/>
    </source>
</evidence>
<feature type="transmembrane region" description="Helical" evidence="7">
    <location>
        <begin position="229"/>
        <end position="247"/>
    </location>
</feature>
<evidence type="ECO:0000256" key="1">
    <source>
        <dbReference type="ARBA" id="ARBA00004141"/>
    </source>
</evidence>
<feature type="transmembrane region" description="Helical" evidence="7">
    <location>
        <begin position="197"/>
        <end position="217"/>
    </location>
</feature>
<evidence type="ECO:0000256" key="7">
    <source>
        <dbReference type="SAM" id="Phobius"/>
    </source>
</evidence>
<dbReference type="InterPro" id="IPR049326">
    <property type="entry name" value="Rhodopsin_dom_fungi"/>
</dbReference>
<dbReference type="GO" id="GO:0016020">
    <property type="term" value="C:membrane"/>
    <property type="evidence" value="ECO:0007669"/>
    <property type="project" value="UniProtKB-SubCell"/>
</dbReference>
<dbReference type="EMBL" id="MUNK01000078">
    <property type="protein sequence ID" value="OTA33258.1"/>
    <property type="molecule type" value="Genomic_DNA"/>
</dbReference>
<sequence length="397" mass="44235">MASSEDSTWAYSAAGKNYDPNDDQGPLLVRTCWALIAISIIVVGGRLYAKLFKTRRLYWDDGLMILALIFGIIHAATITEAAHHGLGKHLAYLSDKDRSNTMRVGVFTLLWAMISPMFGRMSFLVSLLYLTGTDVRVSRWPIWAFIALQFIINVVTIIVFFTQCGNQLEILWSEDLGNLAKFLTVCKDPIIQTDLGYFQGAFNTLTDAFLTIMPAVLIKHTMLSVRAKIGLYALLCLSILALVASIVKTYEARVLHKVLDYTYDLSMYVIALSVELNVVIITSSVPFLRPLFERKHNASAQLERMQRQWDTSTVGSVFSKKSGARMNLSRVDSEENSILPDGNHPSTESIQMQQPSGAIQVTQEVSVSYETSDVPHVHAALVGLLQGEINNPRLARK</sequence>
<feature type="transmembrane region" description="Helical" evidence="7">
    <location>
        <begin position="267"/>
        <end position="288"/>
    </location>
</feature>
<feature type="region of interest" description="Disordered" evidence="6">
    <location>
        <begin position="332"/>
        <end position="355"/>
    </location>
</feature>
<keyword evidence="10" id="KW-1185">Reference proteome</keyword>
<reference evidence="9 10" key="1">
    <citation type="submission" date="2017-01" db="EMBL/GenBank/DDBJ databases">
        <title>The recent genome duplication of the halophilic yeast Hortaea werneckii: insights from long-read sequencing.</title>
        <authorList>
            <person name="Sinha S."/>
            <person name="Flibotte S."/>
            <person name="Neira M."/>
            <person name="Lenassi M."/>
            <person name="Gostincar C."/>
            <person name="Stajich J.E."/>
            <person name="Nislow C.E."/>
        </authorList>
    </citation>
    <scope>NUCLEOTIDE SEQUENCE [LARGE SCALE GENOMIC DNA]</scope>
    <source>
        <strain evidence="9 10">EXF-2000</strain>
    </source>
</reference>
<comment type="similarity">
    <text evidence="5">Belongs to the SAT4 family.</text>
</comment>
<organism evidence="9 10">
    <name type="scientific">Hortaea werneckii EXF-2000</name>
    <dbReference type="NCBI Taxonomy" id="1157616"/>
    <lineage>
        <taxon>Eukaryota</taxon>
        <taxon>Fungi</taxon>
        <taxon>Dikarya</taxon>
        <taxon>Ascomycota</taxon>
        <taxon>Pezizomycotina</taxon>
        <taxon>Dothideomycetes</taxon>
        <taxon>Dothideomycetidae</taxon>
        <taxon>Mycosphaerellales</taxon>
        <taxon>Teratosphaeriaceae</taxon>
        <taxon>Hortaea</taxon>
    </lineage>
</organism>
<evidence type="ECO:0000313" key="9">
    <source>
        <dbReference type="EMBL" id="OTA33258.1"/>
    </source>
</evidence>
<comment type="caution">
    <text evidence="9">The sequence shown here is derived from an EMBL/GenBank/DDBJ whole genome shotgun (WGS) entry which is preliminary data.</text>
</comment>
<keyword evidence="3 7" id="KW-1133">Transmembrane helix</keyword>
<keyword evidence="2 7" id="KW-0812">Transmembrane</keyword>
<feature type="transmembrane region" description="Helical" evidence="7">
    <location>
        <begin position="61"/>
        <end position="86"/>
    </location>
</feature>
<dbReference type="PANTHER" id="PTHR33048">
    <property type="entry name" value="PTH11-LIKE INTEGRAL MEMBRANE PROTEIN (AFU_ORTHOLOGUE AFUA_5G11245)"/>
    <property type="match status" value="1"/>
</dbReference>
<gene>
    <name evidence="9" type="ORF">BTJ68_06161</name>
</gene>